<dbReference type="GeneID" id="27699441"/>
<sequence length="432" mass="48978">MASTTIVHSWIHHDSQADRKSLSSQKSQVFRHVAAHRKWARHQRTCKLRASALDLYHTFQVQGKQSSQVETYFTGSCDPFDTLAVPHTSQIDELLQFDHKHLSRAFGASKIPQHRASTFLQDELAAYGFLARIATIKARFDSNPEVFNFILKLKAKAMQQLRLNLSQTNVARLPRAVISLLYAETWCQNLEAVTVHVRLLEVINNHYGLKPDDLICILHSDIQRATLTLGSPLFMMDDKTWDIYEADYAPLPQSEGNDSNGIQWPQLRLLINMRNALMALDVLQASEISKAVRQSATIKFLHIMRVLLDQYNTSSDNIEQYIALAALYRLRREANMEKIPLGAINVYDAGKLILSRIRQLLGLVSDDPPSLRLWVLFVGTMSGDNWFKQEFQGQVSGLGLMNADDIRTSLHVIEHRELPDSLINPLLEVSAG</sequence>
<proteinExistence type="predicted"/>
<dbReference type="OrthoDB" id="4133358at2759"/>
<reference evidence="1" key="1">
    <citation type="submission" date="2015-01" db="EMBL/GenBank/DDBJ databases">
        <title>The Genome Sequence of Cladophialophora bantiana CBS 173.52.</title>
        <authorList>
            <consortium name="The Broad Institute Genomics Platform"/>
            <person name="Cuomo C."/>
            <person name="de Hoog S."/>
            <person name="Gorbushina A."/>
            <person name="Stielow B."/>
            <person name="Teixiera M."/>
            <person name="Abouelleil A."/>
            <person name="Chapman S.B."/>
            <person name="Priest M."/>
            <person name="Young S.K."/>
            <person name="Wortman J."/>
            <person name="Nusbaum C."/>
            <person name="Birren B."/>
        </authorList>
    </citation>
    <scope>NUCLEOTIDE SEQUENCE [LARGE SCALE GENOMIC DNA]</scope>
    <source>
        <strain evidence="1">CBS 173.52</strain>
    </source>
</reference>
<dbReference type="Proteomes" id="UP000053789">
    <property type="component" value="Unassembled WGS sequence"/>
</dbReference>
<dbReference type="VEuPathDB" id="FungiDB:Z519_06513"/>
<accession>A0A0D2ERX5</accession>
<dbReference type="AlphaFoldDB" id="A0A0D2ERX5"/>
<evidence type="ECO:0000313" key="1">
    <source>
        <dbReference type="EMBL" id="KIW92666.1"/>
    </source>
</evidence>
<organism evidence="1 2">
    <name type="scientific">Cladophialophora bantiana (strain ATCC 10958 / CBS 173.52 / CDC B-1940 / NIH 8579)</name>
    <name type="common">Xylohypha bantiana</name>
    <dbReference type="NCBI Taxonomy" id="1442370"/>
    <lineage>
        <taxon>Eukaryota</taxon>
        <taxon>Fungi</taxon>
        <taxon>Dikarya</taxon>
        <taxon>Ascomycota</taxon>
        <taxon>Pezizomycotina</taxon>
        <taxon>Eurotiomycetes</taxon>
        <taxon>Chaetothyriomycetidae</taxon>
        <taxon>Chaetothyriales</taxon>
        <taxon>Herpotrichiellaceae</taxon>
        <taxon>Cladophialophora</taxon>
    </lineage>
</organism>
<name>A0A0D2ERX5_CLAB1</name>
<dbReference type="RefSeq" id="XP_016619335.1">
    <property type="nucleotide sequence ID" value="XM_016764253.1"/>
</dbReference>
<dbReference type="EMBL" id="KN846988">
    <property type="protein sequence ID" value="KIW92666.1"/>
    <property type="molecule type" value="Genomic_DNA"/>
</dbReference>
<dbReference type="HOGENOM" id="CLU_621124_0_0_1"/>
<protein>
    <submittedName>
        <fullName evidence="1">Uncharacterized protein</fullName>
    </submittedName>
</protein>
<evidence type="ECO:0000313" key="2">
    <source>
        <dbReference type="Proteomes" id="UP000053789"/>
    </source>
</evidence>
<gene>
    <name evidence="1" type="ORF">Z519_06513</name>
</gene>
<keyword evidence="2" id="KW-1185">Reference proteome</keyword>